<dbReference type="GeneID" id="89943162"/>
<dbReference type="PANTHER" id="PTHR33048">
    <property type="entry name" value="PTH11-LIKE INTEGRAL MEMBRANE PROTEIN (AFU_ORTHOLOGUE AFUA_5G11245)"/>
    <property type="match status" value="1"/>
</dbReference>
<reference evidence="8" key="1">
    <citation type="journal article" date="2023" name="Mol. Phylogenet. Evol.">
        <title>Genome-scale phylogeny and comparative genomics of the fungal order Sordariales.</title>
        <authorList>
            <person name="Hensen N."/>
            <person name="Bonometti L."/>
            <person name="Westerberg I."/>
            <person name="Brannstrom I.O."/>
            <person name="Guillou S."/>
            <person name="Cros-Aarteil S."/>
            <person name="Calhoun S."/>
            <person name="Haridas S."/>
            <person name="Kuo A."/>
            <person name="Mondo S."/>
            <person name="Pangilinan J."/>
            <person name="Riley R."/>
            <person name="LaButti K."/>
            <person name="Andreopoulos B."/>
            <person name="Lipzen A."/>
            <person name="Chen C."/>
            <person name="Yan M."/>
            <person name="Daum C."/>
            <person name="Ng V."/>
            <person name="Clum A."/>
            <person name="Steindorff A."/>
            <person name="Ohm R.A."/>
            <person name="Martin F."/>
            <person name="Silar P."/>
            <person name="Natvig D.O."/>
            <person name="Lalanne C."/>
            <person name="Gautier V."/>
            <person name="Ament-Velasquez S.L."/>
            <person name="Kruys A."/>
            <person name="Hutchinson M.I."/>
            <person name="Powell A.J."/>
            <person name="Barry K."/>
            <person name="Miller A.N."/>
            <person name="Grigoriev I.V."/>
            <person name="Debuchy R."/>
            <person name="Gladieux P."/>
            <person name="Hiltunen Thoren M."/>
            <person name="Johannesson H."/>
        </authorList>
    </citation>
    <scope>NUCLEOTIDE SEQUENCE</scope>
    <source>
        <strain evidence="8">CBS 508.74</strain>
    </source>
</reference>
<reference evidence="8" key="2">
    <citation type="submission" date="2023-05" db="EMBL/GenBank/DDBJ databases">
        <authorList>
            <consortium name="Lawrence Berkeley National Laboratory"/>
            <person name="Steindorff A."/>
            <person name="Hensen N."/>
            <person name="Bonometti L."/>
            <person name="Westerberg I."/>
            <person name="Brannstrom I.O."/>
            <person name="Guillou S."/>
            <person name="Cros-Aarteil S."/>
            <person name="Calhoun S."/>
            <person name="Haridas S."/>
            <person name="Kuo A."/>
            <person name="Mondo S."/>
            <person name="Pangilinan J."/>
            <person name="Riley R."/>
            <person name="Labutti K."/>
            <person name="Andreopoulos B."/>
            <person name="Lipzen A."/>
            <person name="Chen C."/>
            <person name="Yanf M."/>
            <person name="Daum C."/>
            <person name="Ng V."/>
            <person name="Clum A."/>
            <person name="Ohm R."/>
            <person name="Martin F."/>
            <person name="Silar P."/>
            <person name="Natvig D."/>
            <person name="Lalanne C."/>
            <person name="Gautier V."/>
            <person name="Ament-Velasquez S.L."/>
            <person name="Kruys A."/>
            <person name="Hutchinson M.I."/>
            <person name="Powell A.J."/>
            <person name="Barry K."/>
            <person name="Miller A.N."/>
            <person name="Grigoriev I.V."/>
            <person name="Debuchy R."/>
            <person name="Gladieux P."/>
            <person name="Thoren M.H."/>
            <person name="Johannesson H."/>
        </authorList>
    </citation>
    <scope>NUCLEOTIDE SEQUENCE</scope>
    <source>
        <strain evidence="8">CBS 508.74</strain>
    </source>
</reference>
<dbReference type="Pfam" id="PF20684">
    <property type="entry name" value="Fung_rhodopsin"/>
    <property type="match status" value="1"/>
</dbReference>
<comment type="caution">
    <text evidence="8">The sequence shown here is derived from an EMBL/GenBank/DDBJ whole genome shotgun (WGS) entry which is preliminary data.</text>
</comment>
<dbReference type="PANTHER" id="PTHR33048:SF162">
    <property type="entry name" value="SATRATOXIN BIOSYNTHESIS SC1 CLUSTER PROTEIN 4"/>
    <property type="match status" value="1"/>
</dbReference>
<feature type="transmembrane region" description="Helical" evidence="6">
    <location>
        <begin position="237"/>
        <end position="257"/>
    </location>
</feature>
<comment type="subcellular location">
    <subcellularLocation>
        <location evidence="1">Membrane</location>
        <topology evidence="1">Multi-pass membrane protein</topology>
    </subcellularLocation>
</comment>
<accession>A0AAN6TKA9</accession>
<evidence type="ECO:0000256" key="3">
    <source>
        <dbReference type="ARBA" id="ARBA00022989"/>
    </source>
</evidence>
<dbReference type="RefSeq" id="XP_064673080.1">
    <property type="nucleotide sequence ID" value="XM_064819036.1"/>
</dbReference>
<comment type="similarity">
    <text evidence="5">Belongs to the SAT4 family.</text>
</comment>
<dbReference type="EMBL" id="MU853334">
    <property type="protein sequence ID" value="KAK4115510.1"/>
    <property type="molecule type" value="Genomic_DNA"/>
</dbReference>
<dbReference type="InterPro" id="IPR049326">
    <property type="entry name" value="Rhodopsin_dom_fungi"/>
</dbReference>
<dbReference type="GO" id="GO:0016020">
    <property type="term" value="C:membrane"/>
    <property type="evidence" value="ECO:0007669"/>
    <property type="project" value="UniProtKB-SubCell"/>
</dbReference>
<evidence type="ECO:0000313" key="8">
    <source>
        <dbReference type="EMBL" id="KAK4115510.1"/>
    </source>
</evidence>
<proteinExistence type="inferred from homology"/>
<protein>
    <recommendedName>
        <fullName evidence="7">Rhodopsin domain-containing protein</fullName>
    </recommendedName>
</protein>
<organism evidence="8 9">
    <name type="scientific">Canariomyces notabilis</name>
    <dbReference type="NCBI Taxonomy" id="2074819"/>
    <lineage>
        <taxon>Eukaryota</taxon>
        <taxon>Fungi</taxon>
        <taxon>Dikarya</taxon>
        <taxon>Ascomycota</taxon>
        <taxon>Pezizomycotina</taxon>
        <taxon>Sordariomycetes</taxon>
        <taxon>Sordariomycetidae</taxon>
        <taxon>Sordariales</taxon>
        <taxon>Chaetomiaceae</taxon>
        <taxon>Canariomyces</taxon>
    </lineage>
</organism>
<feature type="domain" description="Rhodopsin" evidence="7">
    <location>
        <begin position="60"/>
        <end position="295"/>
    </location>
</feature>
<feature type="transmembrane region" description="Helical" evidence="6">
    <location>
        <begin position="124"/>
        <end position="144"/>
    </location>
</feature>
<keyword evidence="2 6" id="KW-0812">Transmembrane</keyword>
<dbReference type="AlphaFoldDB" id="A0AAN6TKA9"/>
<feature type="transmembrane region" description="Helical" evidence="6">
    <location>
        <begin position="38"/>
        <end position="60"/>
    </location>
</feature>
<keyword evidence="3 6" id="KW-1133">Transmembrane helix</keyword>
<sequence length="300" mass="32706">MSASVSPGPTATGLAPNPTMPVQVGNPDAPLLGSAATIGQAGLLAIVWIFFSAATFFVALRLTVRFRQNASFLSDDYCTAFAWLCLLAMSILQTVQMPSLWYTAYLMAGRIAPDPDTLFNAFPIIKLFWTALWSVKASFMAVFFRLVWPFPVHRRLWYCVAVFAAIAYIGCWLSSILSCNTPADYFRPGKCNSPHEIWVQGFSVIYSTSVDIASDLMIMALPISLLPSLHLDFRRKVGLGIAFSLGLVIMSVYIVRMTKLISGGTRVDIIGLAIWGAIEPAVAVIVGCLLPLGHLCAEEL</sequence>
<evidence type="ECO:0000259" key="7">
    <source>
        <dbReference type="Pfam" id="PF20684"/>
    </source>
</evidence>
<dbReference type="InterPro" id="IPR052337">
    <property type="entry name" value="SAT4-like"/>
</dbReference>
<feature type="transmembrane region" description="Helical" evidence="6">
    <location>
        <begin position="81"/>
        <end position="104"/>
    </location>
</feature>
<evidence type="ECO:0000256" key="1">
    <source>
        <dbReference type="ARBA" id="ARBA00004141"/>
    </source>
</evidence>
<evidence type="ECO:0000256" key="6">
    <source>
        <dbReference type="SAM" id="Phobius"/>
    </source>
</evidence>
<feature type="transmembrane region" description="Helical" evidence="6">
    <location>
        <begin position="156"/>
        <end position="177"/>
    </location>
</feature>
<evidence type="ECO:0000313" key="9">
    <source>
        <dbReference type="Proteomes" id="UP001302812"/>
    </source>
</evidence>
<evidence type="ECO:0000256" key="4">
    <source>
        <dbReference type="ARBA" id="ARBA00023136"/>
    </source>
</evidence>
<name>A0AAN6TKA9_9PEZI</name>
<dbReference type="Proteomes" id="UP001302812">
    <property type="component" value="Unassembled WGS sequence"/>
</dbReference>
<gene>
    <name evidence="8" type="ORF">N656DRAFT_842370</name>
</gene>
<evidence type="ECO:0000256" key="2">
    <source>
        <dbReference type="ARBA" id="ARBA00022692"/>
    </source>
</evidence>
<evidence type="ECO:0000256" key="5">
    <source>
        <dbReference type="ARBA" id="ARBA00038359"/>
    </source>
</evidence>
<feature type="transmembrane region" description="Helical" evidence="6">
    <location>
        <begin position="269"/>
        <end position="292"/>
    </location>
</feature>
<keyword evidence="4 6" id="KW-0472">Membrane</keyword>
<keyword evidence="9" id="KW-1185">Reference proteome</keyword>